<organism evidence="1 2">
    <name type="scientific">Arenibacter aquaticus</name>
    <dbReference type="NCBI Taxonomy" id="2489054"/>
    <lineage>
        <taxon>Bacteria</taxon>
        <taxon>Pseudomonadati</taxon>
        <taxon>Bacteroidota</taxon>
        <taxon>Flavobacteriia</taxon>
        <taxon>Flavobacteriales</taxon>
        <taxon>Flavobacteriaceae</taxon>
        <taxon>Arenibacter</taxon>
    </lineage>
</organism>
<dbReference type="EMBL" id="RQPJ01000001">
    <property type="protein sequence ID" value="RTE55439.1"/>
    <property type="molecule type" value="Genomic_DNA"/>
</dbReference>
<dbReference type="RefSeq" id="WP_126160742.1">
    <property type="nucleotide sequence ID" value="NZ_RQPJ01000001.1"/>
</dbReference>
<reference evidence="1 2" key="1">
    <citation type="submission" date="2018-11" db="EMBL/GenBank/DDBJ databases">
        <title>Arenibacter aquaticus sp.nov., a marine bacterium isolated from surface seawater in the South China Sea.</title>
        <authorList>
            <person name="Guo J."/>
            <person name="Sun J."/>
        </authorList>
    </citation>
    <scope>NUCLEOTIDE SEQUENCE [LARGE SCALE GENOMIC DNA]</scope>
    <source>
        <strain evidence="1 2">GUO666</strain>
    </source>
</reference>
<gene>
    <name evidence="1" type="ORF">EHW67_02410</name>
</gene>
<protein>
    <submittedName>
        <fullName evidence="1">Uncharacterized protein</fullName>
    </submittedName>
</protein>
<proteinExistence type="predicted"/>
<name>A0A430K911_9FLAO</name>
<evidence type="ECO:0000313" key="2">
    <source>
        <dbReference type="Proteomes" id="UP000267585"/>
    </source>
</evidence>
<comment type="caution">
    <text evidence="1">The sequence shown here is derived from an EMBL/GenBank/DDBJ whole genome shotgun (WGS) entry which is preliminary data.</text>
</comment>
<dbReference type="AlphaFoldDB" id="A0A430K911"/>
<sequence length="333" mass="37982">MKFRNPILVFNLVLVFIIVSSFTVRDTKASVMQSQSLEFNTEGLYYAEFYDFVFRGHFEHIKVNREDVEFLSIFEQYLRAYARQCKQYLPENKVEIMDLVCAREYVEKDLYGDVVSRTCVKWIWQGSKLFARPDLYNAKLSVEKLQSNDALQKAFAEMTDPNAIGNSMDRVHKLNGLKNDMAQIFTLNSCNSAGIKRFEENLKRYALNQTAIRMKAESKYSAMKNSGGPKGVQNLNKLVDDLVANQAKTWAMNKYVPQSISGLTVLKKDSQGQPLVAKANYTYQFFGKSGEGWVQISFENGLPKCLYFHDFPQNCKTPGSSIVSSYAQGSYAN</sequence>
<evidence type="ECO:0000313" key="1">
    <source>
        <dbReference type="EMBL" id="RTE55439.1"/>
    </source>
</evidence>
<dbReference type="OrthoDB" id="8482296at2"/>
<accession>A0A430K911</accession>
<keyword evidence="2" id="KW-1185">Reference proteome</keyword>
<dbReference type="Proteomes" id="UP000267585">
    <property type="component" value="Unassembled WGS sequence"/>
</dbReference>